<keyword evidence="3" id="KW-0862">Zinc</keyword>
<evidence type="ECO:0000256" key="5">
    <source>
        <dbReference type="SAM" id="MobiDB-lite"/>
    </source>
</evidence>
<feature type="compositionally biased region" description="Basic and acidic residues" evidence="5">
    <location>
        <begin position="272"/>
        <end position="282"/>
    </location>
</feature>
<evidence type="ECO:0000259" key="6">
    <source>
        <dbReference type="PROSITE" id="PS50115"/>
    </source>
</evidence>
<dbReference type="Pfam" id="PF01412">
    <property type="entry name" value="ArfGap"/>
    <property type="match status" value="1"/>
</dbReference>
<feature type="compositionally biased region" description="Polar residues" evidence="5">
    <location>
        <begin position="231"/>
        <end position="240"/>
    </location>
</feature>
<dbReference type="InterPro" id="IPR001164">
    <property type="entry name" value="ArfGAP_dom"/>
</dbReference>
<dbReference type="GO" id="GO:0008270">
    <property type="term" value="F:zinc ion binding"/>
    <property type="evidence" value="ECO:0007669"/>
    <property type="project" value="UniProtKB-KW"/>
</dbReference>
<dbReference type="PANTHER" id="PTHR46085">
    <property type="entry name" value="ARFGAP/RECO-RELATED"/>
    <property type="match status" value="1"/>
</dbReference>
<dbReference type="AlphaFoldDB" id="A0A803MXZ1"/>
<evidence type="ECO:0000256" key="1">
    <source>
        <dbReference type="ARBA" id="ARBA00022723"/>
    </source>
</evidence>
<dbReference type="EnsemblPlants" id="AUR62037071-RA">
    <property type="protein sequence ID" value="AUR62037071-RA:cds"/>
    <property type="gene ID" value="AUR62037071"/>
</dbReference>
<dbReference type="InterPro" id="IPR038508">
    <property type="entry name" value="ArfGAP_dom_sf"/>
</dbReference>
<feature type="domain" description="Arf-GAP" evidence="6">
    <location>
        <begin position="11"/>
        <end position="129"/>
    </location>
</feature>
<dbReference type="SUPFAM" id="SSF57863">
    <property type="entry name" value="ArfGap/RecO-like zinc finger"/>
    <property type="match status" value="1"/>
</dbReference>
<dbReference type="PRINTS" id="PR00405">
    <property type="entry name" value="REVINTRACTNG"/>
</dbReference>
<reference evidence="7" key="2">
    <citation type="submission" date="2021-03" db="UniProtKB">
        <authorList>
            <consortium name="EnsemblPlants"/>
        </authorList>
    </citation>
    <scope>IDENTIFICATION</scope>
</reference>
<sequence length="681" mass="75006">MSSKREEERNEKIIRGLMKLPPNRRCINCNSLGPQYVCTNFWTFVCMICSGIHREFTHRVKSVSMSKFTSQEVEALQNGGNQRAREIYLKDWDLHRQRQPNNSDVDKVREFIKSVYINRKYAGGNNSEKSPGDTQIQRNAGDETRRASSYHSFSQSPPYDFQYEDRLNRKNIGSLSRKPGSDHNLYERKTASFIYSPGRLSEHHYEDKFANDGSSSRVSDYSYSSGGDPCNRSNPHSPNFQKDDGFSSPASDSSREIIDGLHRQTSSTHSEFYAKRDTDKAPLPRPQRTVSLGSVGSFEKNSVSLQSTDSGSLTDVKFKPNHSYAATQNKVSSTPSQFPVGGLNLFEDAFPRPAAINPILGVDLLQAPSAGPVSSIDLFQPSADSPDLSQKFPQTSSSSSSFFSQNPPVSNLNHKLSEPTEPSNEGWATFDSPQPSSPCTNTSDTGGFKAGPEDGVSAKNLSSAVPSNVTMQWLEFPSSTIHSPPHLVSNLWNEGLTNVHIPTDMPNTQNWKAFEEANKQQHPCTDVEGINLHASADNNSSSTDLFFGLKTPQDSVVDELQQISSTEGFSFPTLPSHGAFGSSFVEPIHPFMNNVTNSEQKVGNPFDVPFDSELEAHNTFLDMSTLQAALPSTQLPSSFMGGVDEPWFPGNPVVSPEFGALFCVADLSVQLMSDDLPPLPP</sequence>
<keyword evidence="1" id="KW-0479">Metal-binding</keyword>
<feature type="region of interest" description="Disordered" evidence="5">
    <location>
        <begin position="208"/>
        <end position="295"/>
    </location>
</feature>
<feature type="compositionally biased region" description="Polar residues" evidence="5">
    <location>
        <begin position="124"/>
        <end position="138"/>
    </location>
</feature>
<feature type="compositionally biased region" description="Low complexity" evidence="5">
    <location>
        <begin position="212"/>
        <end position="228"/>
    </location>
</feature>
<dbReference type="InterPro" id="IPR037278">
    <property type="entry name" value="ARFGAP/RecO"/>
</dbReference>
<name>A0A803MXZ1_CHEQI</name>
<keyword evidence="8" id="KW-1185">Reference proteome</keyword>
<protein>
    <recommendedName>
        <fullName evidence="6">Arf-GAP domain-containing protein</fullName>
    </recommendedName>
</protein>
<reference evidence="7" key="1">
    <citation type="journal article" date="2017" name="Nature">
        <title>The genome of Chenopodium quinoa.</title>
        <authorList>
            <person name="Jarvis D.E."/>
            <person name="Ho Y.S."/>
            <person name="Lightfoot D.J."/>
            <person name="Schmoeckel S.M."/>
            <person name="Li B."/>
            <person name="Borm T.J.A."/>
            <person name="Ohyanagi H."/>
            <person name="Mineta K."/>
            <person name="Michell C.T."/>
            <person name="Saber N."/>
            <person name="Kharbatia N.M."/>
            <person name="Rupper R.R."/>
            <person name="Sharp A.R."/>
            <person name="Dally N."/>
            <person name="Boughton B.A."/>
            <person name="Woo Y.H."/>
            <person name="Gao G."/>
            <person name="Schijlen E.G.W.M."/>
            <person name="Guo X."/>
            <person name="Momin A.A."/>
            <person name="Negrao S."/>
            <person name="Al-Babili S."/>
            <person name="Gehring C."/>
            <person name="Roessner U."/>
            <person name="Jung C."/>
            <person name="Murphy K."/>
            <person name="Arold S.T."/>
            <person name="Gojobori T."/>
            <person name="van der Linden C.G."/>
            <person name="van Loo E.N."/>
            <person name="Jellen E.N."/>
            <person name="Maughan P.J."/>
            <person name="Tester M."/>
        </authorList>
    </citation>
    <scope>NUCLEOTIDE SEQUENCE [LARGE SCALE GENOMIC DNA]</scope>
    <source>
        <strain evidence="7">cv. PI 614886</strain>
    </source>
</reference>
<dbReference type="Gramene" id="AUR62037071-RA">
    <property type="protein sequence ID" value="AUR62037071-RA:cds"/>
    <property type="gene ID" value="AUR62037071"/>
</dbReference>
<feature type="region of interest" description="Disordered" evidence="5">
    <location>
        <begin position="122"/>
        <end position="162"/>
    </location>
</feature>
<dbReference type="Gene3D" id="1.10.220.150">
    <property type="entry name" value="Arf GTPase activating protein"/>
    <property type="match status" value="1"/>
</dbReference>
<organism evidence="7 8">
    <name type="scientific">Chenopodium quinoa</name>
    <name type="common">Quinoa</name>
    <dbReference type="NCBI Taxonomy" id="63459"/>
    <lineage>
        <taxon>Eukaryota</taxon>
        <taxon>Viridiplantae</taxon>
        <taxon>Streptophyta</taxon>
        <taxon>Embryophyta</taxon>
        <taxon>Tracheophyta</taxon>
        <taxon>Spermatophyta</taxon>
        <taxon>Magnoliopsida</taxon>
        <taxon>eudicotyledons</taxon>
        <taxon>Gunneridae</taxon>
        <taxon>Pentapetalae</taxon>
        <taxon>Caryophyllales</taxon>
        <taxon>Chenopodiaceae</taxon>
        <taxon>Chenopodioideae</taxon>
        <taxon>Atripliceae</taxon>
        <taxon>Chenopodium</taxon>
    </lineage>
</organism>
<feature type="region of interest" description="Disordered" evidence="5">
    <location>
        <begin position="376"/>
        <end position="460"/>
    </location>
</feature>
<feature type="compositionally biased region" description="Polar residues" evidence="5">
    <location>
        <begin position="147"/>
        <end position="157"/>
    </location>
</feature>
<dbReference type="CDD" id="cd08838">
    <property type="entry name" value="ArfGap_AGFG"/>
    <property type="match status" value="1"/>
</dbReference>
<evidence type="ECO:0000256" key="2">
    <source>
        <dbReference type="ARBA" id="ARBA00022771"/>
    </source>
</evidence>
<dbReference type="OMA" id="SEPWNAF"/>
<feature type="compositionally biased region" description="Polar residues" evidence="5">
    <location>
        <begin position="431"/>
        <end position="445"/>
    </location>
</feature>
<dbReference type="Proteomes" id="UP000596660">
    <property type="component" value="Unplaced"/>
</dbReference>
<dbReference type="FunFam" id="1.10.220.150:FF:000005">
    <property type="entry name" value="Arf-GAP domain and FG repeat-containing protein 1"/>
    <property type="match status" value="1"/>
</dbReference>
<dbReference type="PROSITE" id="PS50115">
    <property type="entry name" value="ARFGAP"/>
    <property type="match status" value="1"/>
</dbReference>
<evidence type="ECO:0000313" key="8">
    <source>
        <dbReference type="Proteomes" id="UP000596660"/>
    </source>
</evidence>
<feature type="compositionally biased region" description="Basic and acidic residues" evidence="5">
    <location>
        <begin position="253"/>
        <end position="262"/>
    </location>
</feature>
<accession>A0A803MXZ1</accession>
<evidence type="ECO:0000256" key="3">
    <source>
        <dbReference type="ARBA" id="ARBA00022833"/>
    </source>
</evidence>
<evidence type="ECO:0000313" key="7">
    <source>
        <dbReference type="EnsemblPlants" id="AUR62037071-RA:cds"/>
    </source>
</evidence>
<feature type="compositionally biased region" description="Low complexity" evidence="5">
    <location>
        <begin position="389"/>
        <end position="410"/>
    </location>
</feature>
<dbReference type="GO" id="GO:0005096">
    <property type="term" value="F:GTPase activator activity"/>
    <property type="evidence" value="ECO:0007669"/>
    <property type="project" value="InterPro"/>
</dbReference>
<dbReference type="PANTHER" id="PTHR46085:SF4">
    <property type="entry name" value="ADP-RIBOSYLATION FACTOR GTPASE-ACTIVATING PROTEIN AGD14-RELATED"/>
    <property type="match status" value="1"/>
</dbReference>
<dbReference type="InterPro" id="IPR044820">
    <property type="entry name" value="AGD14-like"/>
</dbReference>
<evidence type="ECO:0000256" key="4">
    <source>
        <dbReference type="PROSITE-ProRule" id="PRU00288"/>
    </source>
</evidence>
<proteinExistence type="predicted"/>
<keyword evidence="2 4" id="KW-0863">Zinc-finger</keyword>
<dbReference type="SMART" id="SM00105">
    <property type="entry name" value="ArfGap"/>
    <property type="match status" value="1"/>
</dbReference>